<organism evidence="3 4">
    <name type="scientific">Halopolyspora algeriensis</name>
    <dbReference type="NCBI Taxonomy" id="1500506"/>
    <lineage>
        <taxon>Bacteria</taxon>
        <taxon>Bacillati</taxon>
        <taxon>Actinomycetota</taxon>
        <taxon>Actinomycetes</taxon>
        <taxon>Actinomycetes incertae sedis</taxon>
        <taxon>Halopolyspora</taxon>
    </lineage>
</organism>
<dbReference type="PANTHER" id="PTHR30522:SF0">
    <property type="entry name" value="NUCLEOSIDE TRIPHOSPHATE PYROPHOSPHOHYDROLASE"/>
    <property type="match status" value="1"/>
</dbReference>
<dbReference type="InterPro" id="IPR048015">
    <property type="entry name" value="NTP-PPase_MazG-like_N"/>
</dbReference>
<dbReference type="PANTHER" id="PTHR30522">
    <property type="entry name" value="NUCLEOSIDE TRIPHOSPHATE PYROPHOSPHOHYDROLASE"/>
    <property type="match status" value="1"/>
</dbReference>
<feature type="compositionally biased region" description="Basic and acidic residues" evidence="1">
    <location>
        <begin position="319"/>
        <end position="328"/>
    </location>
</feature>
<dbReference type="NCBIfam" id="TIGR00444">
    <property type="entry name" value="mazG"/>
    <property type="match status" value="1"/>
</dbReference>
<gene>
    <name evidence="3" type="ORF">DFQ14_11354</name>
</gene>
<dbReference type="GO" id="GO:0046047">
    <property type="term" value="P:TTP catabolic process"/>
    <property type="evidence" value="ECO:0007669"/>
    <property type="project" value="TreeGrafter"/>
</dbReference>
<dbReference type="CDD" id="cd11528">
    <property type="entry name" value="NTP-PPase_MazG_Nterm"/>
    <property type="match status" value="1"/>
</dbReference>
<reference evidence="3 4" key="1">
    <citation type="submission" date="2018-07" db="EMBL/GenBank/DDBJ databases">
        <title>Genomic Encyclopedia of Type Strains, Phase III (KMG-III): the genomes of soil and plant-associated and newly described type strains.</title>
        <authorList>
            <person name="Whitman W."/>
        </authorList>
    </citation>
    <scope>NUCLEOTIDE SEQUENCE [LARGE SCALE GENOMIC DNA]</scope>
    <source>
        <strain evidence="3 4">CECT 8575</strain>
    </source>
</reference>
<evidence type="ECO:0000259" key="2">
    <source>
        <dbReference type="Pfam" id="PF03819"/>
    </source>
</evidence>
<dbReference type="GO" id="GO:0006203">
    <property type="term" value="P:dGTP catabolic process"/>
    <property type="evidence" value="ECO:0007669"/>
    <property type="project" value="TreeGrafter"/>
</dbReference>
<feature type="region of interest" description="Disordered" evidence="1">
    <location>
        <begin position="303"/>
        <end position="348"/>
    </location>
</feature>
<dbReference type="OrthoDB" id="9808939at2"/>
<dbReference type="GO" id="GO:0046076">
    <property type="term" value="P:dTTP catabolic process"/>
    <property type="evidence" value="ECO:0007669"/>
    <property type="project" value="TreeGrafter"/>
</dbReference>
<name>A0A368VFN2_9ACTN</name>
<evidence type="ECO:0000313" key="4">
    <source>
        <dbReference type="Proteomes" id="UP000253495"/>
    </source>
</evidence>
<dbReference type="AlphaFoldDB" id="A0A368VFN2"/>
<keyword evidence="3" id="KW-0378">Hydrolase</keyword>
<dbReference type="InterPro" id="IPR011551">
    <property type="entry name" value="NTP_PyrPHydrolase_MazG"/>
</dbReference>
<sequence length="348" mass="37167">MSAVNEPIVEGCAVVLVDDRLGEVVPAAAVPVLRTAAAVYADAGLAAETRAALGAPEPPPRADLLAQAAREPVVLVTSDPGVAEVASLHDAGAQWVGSAAPTGVELLDAVTVMDRLRSPGGCPWDAEQTHDSLRQYLVEETYELLDALERRDRTALREELGDVLLQVLFHARVATEDEADPFTVDEVAAELVSKLVSRHPNVFADAEAIHDAESQHLRWEELKQQQKRRESSVDGVALGQPAVALAAKLAQRAGRAGVPADLLPRREDTGGELFSTAARAKLAGQDPEDALRAVALRFAERVRSAESRARRAGRNPSKLSEDEWRRFWDGSGGESVDSGVPPEVASDA</sequence>
<accession>A0A368VFN2</accession>
<dbReference type="GO" id="GO:0047429">
    <property type="term" value="F:nucleoside triphosphate diphosphatase activity"/>
    <property type="evidence" value="ECO:0007669"/>
    <property type="project" value="TreeGrafter"/>
</dbReference>
<dbReference type="Pfam" id="PF03819">
    <property type="entry name" value="MazG"/>
    <property type="match status" value="1"/>
</dbReference>
<keyword evidence="4" id="KW-1185">Reference proteome</keyword>
<dbReference type="GO" id="GO:0046081">
    <property type="term" value="P:dUTP catabolic process"/>
    <property type="evidence" value="ECO:0007669"/>
    <property type="project" value="TreeGrafter"/>
</dbReference>
<evidence type="ECO:0000256" key="1">
    <source>
        <dbReference type="SAM" id="MobiDB-lite"/>
    </source>
</evidence>
<dbReference type="GO" id="GO:0046052">
    <property type="term" value="P:UTP catabolic process"/>
    <property type="evidence" value="ECO:0007669"/>
    <property type="project" value="TreeGrafter"/>
</dbReference>
<feature type="domain" description="NTP pyrophosphohydrolase MazG-like" evidence="2">
    <location>
        <begin position="128"/>
        <end position="203"/>
    </location>
</feature>
<dbReference type="SUPFAM" id="SSF101386">
    <property type="entry name" value="all-alpha NTP pyrophosphatases"/>
    <property type="match status" value="1"/>
</dbReference>
<evidence type="ECO:0000313" key="3">
    <source>
        <dbReference type="EMBL" id="RCW39972.1"/>
    </source>
</evidence>
<dbReference type="GO" id="GO:0046061">
    <property type="term" value="P:dATP catabolic process"/>
    <property type="evidence" value="ECO:0007669"/>
    <property type="project" value="TreeGrafter"/>
</dbReference>
<dbReference type="RefSeq" id="WP_114454436.1">
    <property type="nucleotide sequence ID" value="NZ_QPJC01000013.1"/>
</dbReference>
<dbReference type="EMBL" id="QPJC01000013">
    <property type="protein sequence ID" value="RCW39972.1"/>
    <property type="molecule type" value="Genomic_DNA"/>
</dbReference>
<dbReference type="GO" id="GO:0006950">
    <property type="term" value="P:response to stress"/>
    <property type="evidence" value="ECO:0007669"/>
    <property type="project" value="UniProtKB-ARBA"/>
</dbReference>
<dbReference type="FunFam" id="1.10.287.1080:FF:000001">
    <property type="entry name" value="Nucleoside triphosphate pyrophosphohydrolase"/>
    <property type="match status" value="1"/>
</dbReference>
<proteinExistence type="predicted"/>
<protein>
    <submittedName>
        <fullName evidence="3">XTP/dITP diphosphohydrolase</fullName>
    </submittedName>
</protein>
<dbReference type="Gene3D" id="1.10.287.1080">
    <property type="entry name" value="MazG-like"/>
    <property type="match status" value="2"/>
</dbReference>
<dbReference type="Proteomes" id="UP000253495">
    <property type="component" value="Unassembled WGS sequence"/>
</dbReference>
<comment type="caution">
    <text evidence="3">The sequence shown here is derived from an EMBL/GenBank/DDBJ whole genome shotgun (WGS) entry which is preliminary data.</text>
</comment>
<dbReference type="InterPro" id="IPR004518">
    <property type="entry name" value="MazG-like_dom"/>
</dbReference>